<evidence type="ECO:0000313" key="2">
    <source>
        <dbReference type="Proteomes" id="UP000575469"/>
    </source>
</evidence>
<reference evidence="1 2" key="1">
    <citation type="submission" date="2020-04" db="EMBL/GenBank/DDBJ databases">
        <title>Ralstonia insidiosa genome sequencing and assembly.</title>
        <authorList>
            <person name="Martins R.C.R."/>
            <person name="Perdigao-Neto L.V."/>
            <person name="Levin A.S.S."/>
            <person name="Costa S.F."/>
        </authorList>
    </citation>
    <scope>NUCLEOTIDE SEQUENCE [LARGE SCALE GENOMIC DNA]</scope>
    <source>
        <strain evidence="1 2">5047</strain>
    </source>
</reference>
<evidence type="ECO:0000313" key="1">
    <source>
        <dbReference type="EMBL" id="NMV41276.1"/>
    </source>
</evidence>
<accession>A0A848P9I4</accession>
<sequence>MKPTYRERQELRRQFPDDVDRMLRCLKEAGFTATDDEAVGAWAEYSDDRFAGWLELPESDATLRVILLKHLPSARSQAAWRITVVGAPDGIGDPVIPLASELFEQMGWKVGDELSIERVDPDTLLLRRI</sequence>
<dbReference type="RefSeq" id="WP_004632793.1">
    <property type="nucleotide sequence ID" value="NZ_JABBZM010000030.1"/>
</dbReference>
<organism evidence="1 2">
    <name type="scientific">Ralstonia insidiosa</name>
    <dbReference type="NCBI Taxonomy" id="190721"/>
    <lineage>
        <taxon>Bacteria</taxon>
        <taxon>Pseudomonadati</taxon>
        <taxon>Pseudomonadota</taxon>
        <taxon>Betaproteobacteria</taxon>
        <taxon>Burkholderiales</taxon>
        <taxon>Burkholderiaceae</taxon>
        <taxon>Ralstonia</taxon>
    </lineage>
</organism>
<dbReference type="Proteomes" id="UP000575469">
    <property type="component" value="Unassembled WGS sequence"/>
</dbReference>
<comment type="caution">
    <text evidence="1">The sequence shown here is derived from an EMBL/GenBank/DDBJ whole genome shotgun (WGS) entry which is preliminary data.</text>
</comment>
<dbReference type="AlphaFoldDB" id="A0A848P9I4"/>
<name>A0A848P9I4_9RALS</name>
<protein>
    <submittedName>
        <fullName evidence="1">Uncharacterized protein</fullName>
    </submittedName>
</protein>
<gene>
    <name evidence="1" type="ORF">HGR00_25490</name>
</gene>
<proteinExistence type="predicted"/>
<dbReference type="EMBL" id="JABBZM010000030">
    <property type="protein sequence ID" value="NMV41276.1"/>
    <property type="molecule type" value="Genomic_DNA"/>
</dbReference>